<evidence type="ECO:0008006" key="3">
    <source>
        <dbReference type="Google" id="ProtNLM"/>
    </source>
</evidence>
<proteinExistence type="predicted"/>
<gene>
    <name evidence="1" type="ORF">M4486_17765</name>
</gene>
<dbReference type="EMBL" id="CP097218">
    <property type="protein sequence ID" value="UQN29458.1"/>
    <property type="molecule type" value="Genomic_DNA"/>
</dbReference>
<name>A0ABY4N4H7_9MICO</name>
<accession>A0ABY4N4H7</accession>
<reference evidence="1" key="1">
    <citation type="submission" date="2022-05" db="EMBL/GenBank/DDBJ databases">
        <title>Genomic analysis of Brachybacterium sp. CBA3104.</title>
        <authorList>
            <person name="Roh S.W."/>
            <person name="Kim Y.B."/>
            <person name="Kim Y."/>
        </authorList>
    </citation>
    <scope>NUCLEOTIDE SEQUENCE</scope>
    <source>
        <strain evidence="1">CBA3104</strain>
    </source>
</reference>
<organism evidence="1 2">
    <name type="scientific">Brachybacterium kimchii</name>
    <dbReference type="NCBI Taxonomy" id="2942909"/>
    <lineage>
        <taxon>Bacteria</taxon>
        <taxon>Bacillati</taxon>
        <taxon>Actinomycetota</taxon>
        <taxon>Actinomycetes</taxon>
        <taxon>Micrococcales</taxon>
        <taxon>Dermabacteraceae</taxon>
        <taxon>Brachybacterium</taxon>
    </lineage>
</organism>
<protein>
    <recommendedName>
        <fullName evidence="3">Helix-turn-helix domain-containing protein</fullName>
    </recommendedName>
</protein>
<evidence type="ECO:0000313" key="1">
    <source>
        <dbReference type="EMBL" id="UQN29458.1"/>
    </source>
</evidence>
<dbReference type="RefSeq" id="WP_249478655.1">
    <property type="nucleotide sequence ID" value="NZ_CP097218.1"/>
</dbReference>
<sequence>MPRDLVDTATAGEAVGRSAWTIGQWVRDGRLCAYGTARRRRVSLGEVLELARVLGVSSPYGL</sequence>
<keyword evidence="2" id="KW-1185">Reference proteome</keyword>
<evidence type="ECO:0000313" key="2">
    <source>
        <dbReference type="Proteomes" id="UP001055868"/>
    </source>
</evidence>
<dbReference type="Proteomes" id="UP001055868">
    <property type="component" value="Chromosome"/>
</dbReference>